<accession>A0A8J6TFG7</accession>
<protein>
    <submittedName>
        <fullName evidence="1">U32 family peptidase</fullName>
    </submittedName>
</protein>
<proteinExistence type="predicted"/>
<dbReference type="Proteomes" id="UP000614424">
    <property type="component" value="Unassembled WGS sequence"/>
</dbReference>
<dbReference type="InterPro" id="IPR051454">
    <property type="entry name" value="RNA/ubiquinone_mod_enzymes"/>
</dbReference>
<evidence type="ECO:0000313" key="1">
    <source>
        <dbReference type="EMBL" id="MBC8317675.1"/>
    </source>
</evidence>
<reference evidence="1 2" key="1">
    <citation type="submission" date="2020-08" db="EMBL/GenBank/DDBJ databases">
        <title>Bridging the membrane lipid divide: bacteria of the FCB group superphylum have the potential to synthesize archaeal ether lipids.</title>
        <authorList>
            <person name="Villanueva L."/>
            <person name="Von Meijenfeldt F.A.B."/>
            <person name="Westbye A.B."/>
            <person name="Yadav S."/>
            <person name="Hopmans E.C."/>
            <person name="Dutilh B.E."/>
            <person name="Sinninghe Damste J.S."/>
        </authorList>
    </citation>
    <scope>NUCLEOTIDE SEQUENCE [LARGE SCALE GENOMIC DNA]</scope>
    <source>
        <strain evidence="1">NIOZ-UU47</strain>
    </source>
</reference>
<evidence type="ECO:0000313" key="2">
    <source>
        <dbReference type="Proteomes" id="UP000614424"/>
    </source>
</evidence>
<name>A0A8J6TFG7_9BACT</name>
<organism evidence="1 2">
    <name type="scientific">Candidatus Desulfobia pelagia</name>
    <dbReference type="NCBI Taxonomy" id="2841692"/>
    <lineage>
        <taxon>Bacteria</taxon>
        <taxon>Pseudomonadati</taxon>
        <taxon>Thermodesulfobacteriota</taxon>
        <taxon>Desulfobulbia</taxon>
        <taxon>Desulfobulbales</taxon>
        <taxon>Desulfobulbaceae</taxon>
        <taxon>Candidatus Desulfobia</taxon>
    </lineage>
</organism>
<comment type="caution">
    <text evidence="1">The sequence shown here is derived from an EMBL/GenBank/DDBJ whole genome shotgun (WGS) entry which is preliminary data.</text>
</comment>
<dbReference type="EMBL" id="JACNJZ010000097">
    <property type="protein sequence ID" value="MBC8317675.1"/>
    <property type="molecule type" value="Genomic_DNA"/>
</dbReference>
<gene>
    <name evidence="1" type="ORF">H8E41_07190</name>
</gene>
<dbReference type="Pfam" id="PF01136">
    <property type="entry name" value="Peptidase_U32"/>
    <property type="match status" value="1"/>
</dbReference>
<sequence>MSDNTILTRKLELLAPAGTIDVFATAVEQGADAIYIGAPAVNARALARNFSYEEVAAMIDYGHKQGVKVYLAMNSLVKEEEIHQVIELLTVLSSLRPDALIIQDLGLYFLVKKYFPELPVHASTLMAAHNSQAVSHFKDMGFKRVVLAREMTLAEIQIMHTKCDVELEVFVHGALCFSYSGLCLFSSFQGGKSGLRGRCVQPCRRRYTWRGKGKGPGAGYLFSMNDLEALDLIPAIRKAGITSVKIEGRMRSASYVGAVVKAYRMVIDAGDQYQDVLPEARSILGQAMGRKTTSGYFVNAQSDGVLSPEHSGNIGVFLGKIKKLQGDTVTLVLRGSVQPGDRIRLHQEKSGDRHSFTLQSILSRKKSLDQGQPGEEVSFLLSKIEAMPGDSLYKVDVRQGRKDECQHSINPSRFQKQVKQALTDKRISKITAQLGLQFVPENRISPPAGKRKGKVSEKKIPSIWLKTDDLRVCLLRLPFNVDRKLLLLDEKTYNQIMRIKKPARHLYSSLVWVLPPIILEDMLQFYREAVIALQGKGFRSWQIGHISQLSLFSLAGGRHGAEGKGRGRSSVSVSGDYTLNILNSSAFDYLKHVGVQWGQISIESDKKSMAQITRNKKGIKAGITVFGRPPLFTARQTPDFFRYGQTFISPRGEKFELQKRWGQTLVLPERPFSLLSFLSEQPLSDLDYVVIDITGSHYGMKELSNLYTQIQGRGKQVKQPSLFNYGGNLQ</sequence>
<dbReference type="PANTHER" id="PTHR30217">
    <property type="entry name" value="PEPTIDASE U32 FAMILY"/>
    <property type="match status" value="1"/>
</dbReference>
<dbReference type="AlphaFoldDB" id="A0A8J6TFG7"/>
<dbReference type="InterPro" id="IPR001539">
    <property type="entry name" value="Peptidase_U32"/>
</dbReference>
<dbReference type="PANTHER" id="PTHR30217:SF10">
    <property type="entry name" value="23S RRNA 5-HYDROXYCYTIDINE C2501 SYNTHASE"/>
    <property type="match status" value="1"/>
</dbReference>